<dbReference type="GO" id="GO:0005886">
    <property type="term" value="C:plasma membrane"/>
    <property type="evidence" value="ECO:0007669"/>
    <property type="project" value="TreeGrafter"/>
</dbReference>
<dbReference type="Proteomes" id="UP000243819">
    <property type="component" value="Unassembled WGS sequence"/>
</dbReference>
<dbReference type="GO" id="GO:0009401">
    <property type="term" value="P:phosphoenolpyruvate-dependent sugar phosphotransferase system"/>
    <property type="evidence" value="ECO:0007669"/>
    <property type="project" value="InterPro"/>
</dbReference>
<dbReference type="PANTHER" id="PTHR32502">
    <property type="entry name" value="N-ACETYLGALACTOSAMINE PERMEASE II COMPONENT-RELATED"/>
    <property type="match status" value="1"/>
</dbReference>
<dbReference type="AlphaFoldDB" id="A0A1H9ZRM6"/>
<reference evidence="3" key="1">
    <citation type="submission" date="2016-10" db="EMBL/GenBank/DDBJ databases">
        <authorList>
            <person name="Varghese N."/>
            <person name="Submissions S."/>
        </authorList>
    </citation>
    <scope>NUCLEOTIDE SEQUENCE [LARGE SCALE GENOMIC DNA]</scope>
    <source>
        <strain evidence="3">DSM 13577</strain>
    </source>
</reference>
<dbReference type="Pfam" id="PF03613">
    <property type="entry name" value="EIID-AGA"/>
    <property type="match status" value="1"/>
</dbReference>
<keyword evidence="1" id="KW-0812">Transmembrane</keyword>
<dbReference type="InterPro" id="IPR004704">
    <property type="entry name" value="PTS_IID_man"/>
</dbReference>
<name>A0A1H9ZRM6_9FIRM</name>
<dbReference type="OrthoDB" id="9795582at2"/>
<dbReference type="RefSeq" id="WP_091349808.1">
    <property type="nucleotide sequence ID" value="NZ_FOIF01000012.1"/>
</dbReference>
<dbReference type="STRING" id="1120990.SAMN03080614_101234"/>
<evidence type="ECO:0000313" key="3">
    <source>
        <dbReference type="Proteomes" id="UP000243819"/>
    </source>
</evidence>
<feature type="transmembrane region" description="Helical" evidence="1">
    <location>
        <begin position="176"/>
        <end position="194"/>
    </location>
</feature>
<feature type="transmembrane region" description="Helical" evidence="1">
    <location>
        <begin position="118"/>
        <end position="142"/>
    </location>
</feature>
<keyword evidence="1" id="KW-1133">Transmembrane helix</keyword>
<protein>
    <submittedName>
        <fullName evidence="2">PTS system, mannose-specific IID component</fullName>
    </submittedName>
</protein>
<keyword evidence="1" id="KW-0472">Membrane</keyword>
<dbReference type="EMBL" id="FOIF01000012">
    <property type="protein sequence ID" value="SES84351.1"/>
    <property type="molecule type" value="Genomic_DNA"/>
</dbReference>
<evidence type="ECO:0000256" key="1">
    <source>
        <dbReference type="SAM" id="Phobius"/>
    </source>
</evidence>
<organism evidence="2 3">
    <name type="scientific">Anaerobranca gottschalkii DSM 13577</name>
    <dbReference type="NCBI Taxonomy" id="1120990"/>
    <lineage>
        <taxon>Bacteria</taxon>
        <taxon>Bacillati</taxon>
        <taxon>Bacillota</taxon>
        <taxon>Clostridia</taxon>
        <taxon>Eubacteriales</taxon>
        <taxon>Proteinivoracaceae</taxon>
        <taxon>Anaerobranca</taxon>
    </lineage>
</organism>
<gene>
    <name evidence="2" type="ORF">SAMN03080614_101234</name>
</gene>
<dbReference type="PROSITE" id="PS51108">
    <property type="entry name" value="PTS_EIID"/>
    <property type="match status" value="1"/>
</dbReference>
<dbReference type="InterPro" id="IPR050303">
    <property type="entry name" value="GatZ_KbaZ_carbometab"/>
</dbReference>
<accession>A0A1H9ZRM6</accession>
<evidence type="ECO:0000313" key="2">
    <source>
        <dbReference type="EMBL" id="SES84351.1"/>
    </source>
</evidence>
<proteinExistence type="predicted"/>
<feature type="transmembrane region" description="Helical" evidence="1">
    <location>
        <begin position="225"/>
        <end position="242"/>
    </location>
</feature>
<dbReference type="PANTHER" id="PTHR32502:SF23">
    <property type="entry name" value="TRANSPORT PROTEIN, PTS SYSTEM"/>
    <property type="match status" value="1"/>
</dbReference>
<keyword evidence="3" id="KW-1185">Reference proteome</keyword>
<feature type="transmembrane region" description="Helical" evidence="1">
    <location>
        <begin position="200"/>
        <end position="218"/>
    </location>
</feature>
<sequence>MNKFYLLVKTVFRSMFIQGSMNFERMHNLGIVYILLPALKAIYKDEEKLKEVLKGHLEFYNCHPYMSSFVLGTVIKLEEKRQRGELPNPKFISQVKTGMMGPLAAMGDLFFWRTLRPMAAVIAVTFALNGYLYAPLIFLVLYNIPHIYIRIVGVFLGYKEDIKIINKVQSFNVNNIVKAFGAVGIFFSAVLFASIINWDIITISAFYYFAVLLFALFFLRRGIKVLNVFAIFMVITFIFQIIKG</sequence>